<dbReference type="PANTHER" id="PTHR46532">
    <property type="entry name" value="MALE FERTILITY FACTOR KL5"/>
    <property type="match status" value="1"/>
</dbReference>
<comment type="similarity">
    <text evidence="1">Belongs to the dynein heavy chain family.</text>
</comment>
<gene>
    <name evidence="3" type="ORF">NEMVEDRAFT_v1g48400</name>
</gene>
<evidence type="ECO:0000313" key="4">
    <source>
        <dbReference type="Proteomes" id="UP000001593"/>
    </source>
</evidence>
<protein>
    <recommendedName>
        <fullName evidence="2">Dynein heavy chain linker domain-containing protein</fullName>
    </recommendedName>
</protein>
<dbReference type="GO" id="GO:0030286">
    <property type="term" value="C:dynein complex"/>
    <property type="evidence" value="ECO:0007669"/>
    <property type="project" value="InterPro"/>
</dbReference>
<dbReference type="eggNOG" id="KOG3595">
    <property type="taxonomic scope" value="Eukaryota"/>
</dbReference>
<dbReference type="AlphaFoldDB" id="A7T7J2"/>
<dbReference type="InParanoid" id="A7T7J2"/>
<dbReference type="HOGENOM" id="CLU_2869479_0_0_1"/>
<dbReference type="STRING" id="45351.A7T7J2"/>
<feature type="non-terminal residue" evidence="3">
    <location>
        <position position="69"/>
    </location>
</feature>
<dbReference type="Gene3D" id="3.20.180.20">
    <property type="entry name" value="Dynein heavy chain, N-terminal domain 2"/>
    <property type="match status" value="1"/>
</dbReference>
<dbReference type="InterPro" id="IPR042228">
    <property type="entry name" value="Dynein_linker_3"/>
</dbReference>
<dbReference type="GO" id="GO:0051959">
    <property type="term" value="F:dynein light intermediate chain binding"/>
    <property type="evidence" value="ECO:0007669"/>
    <property type="project" value="InterPro"/>
</dbReference>
<dbReference type="Proteomes" id="UP000001593">
    <property type="component" value="Unassembled WGS sequence"/>
</dbReference>
<dbReference type="GO" id="GO:0007018">
    <property type="term" value="P:microtubule-based movement"/>
    <property type="evidence" value="ECO:0007669"/>
    <property type="project" value="InterPro"/>
</dbReference>
<organism evidence="3 4">
    <name type="scientific">Nematostella vectensis</name>
    <name type="common">Starlet sea anemone</name>
    <dbReference type="NCBI Taxonomy" id="45351"/>
    <lineage>
        <taxon>Eukaryota</taxon>
        <taxon>Metazoa</taxon>
        <taxon>Cnidaria</taxon>
        <taxon>Anthozoa</taxon>
        <taxon>Hexacorallia</taxon>
        <taxon>Actiniaria</taxon>
        <taxon>Edwardsiidae</taxon>
        <taxon>Nematostella</taxon>
    </lineage>
</organism>
<dbReference type="InterPro" id="IPR026983">
    <property type="entry name" value="DHC"/>
</dbReference>
<dbReference type="GO" id="GO:0045505">
    <property type="term" value="F:dynein intermediate chain binding"/>
    <property type="evidence" value="ECO:0007669"/>
    <property type="project" value="InterPro"/>
</dbReference>
<reference evidence="3 4" key="1">
    <citation type="journal article" date="2007" name="Science">
        <title>Sea anemone genome reveals ancestral eumetazoan gene repertoire and genomic organization.</title>
        <authorList>
            <person name="Putnam N.H."/>
            <person name="Srivastava M."/>
            <person name="Hellsten U."/>
            <person name="Dirks B."/>
            <person name="Chapman J."/>
            <person name="Salamov A."/>
            <person name="Terry A."/>
            <person name="Shapiro H."/>
            <person name="Lindquist E."/>
            <person name="Kapitonov V.V."/>
            <person name="Jurka J."/>
            <person name="Genikhovich G."/>
            <person name="Grigoriev I.V."/>
            <person name="Lucas S.M."/>
            <person name="Steele R.E."/>
            <person name="Finnerty J.R."/>
            <person name="Technau U."/>
            <person name="Martindale M.Q."/>
            <person name="Rokhsar D.S."/>
        </authorList>
    </citation>
    <scope>NUCLEOTIDE SEQUENCE [LARGE SCALE GENOMIC DNA]</scope>
    <source>
        <strain evidence="4">CH2 X CH6</strain>
    </source>
</reference>
<dbReference type="PANTHER" id="PTHR46532:SF4">
    <property type="entry name" value="AAA+ ATPASE DOMAIN-CONTAINING PROTEIN"/>
    <property type="match status" value="1"/>
</dbReference>
<feature type="non-terminal residue" evidence="3">
    <location>
        <position position="1"/>
    </location>
</feature>
<evidence type="ECO:0000256" key="1">
    <source>
        <dbReference type="ARBA" id="ARBA00008887"/>
    </source>
</evidence>
<name>A7T7J2_NEMVE</name>
<dbReference type="EMBL" id="DS472101">
    <property type="protein sequence ID" value="EDO28059.1"/>
    <property type="molecule type" value="Genomic_DNA"/>
</dbReference>
<keyword evidence="4" id="KW-1185">Reference proteome</keyword>
<proteinExistence type="inferred from homology"/>
<evidence type="ECO:0000313" key="3">
    <source>
        <dbReference type="EMBL" id="EDO28059.1"/>
    </source>
</evidence>
<dbReference type="InterPro" id="IPR013602">
    <property type="entry name" value="Dynein_heavy_linker"/>
</dbReference>
<accession>A7T7J2</accession>
<dbReference type="Pfam" id="PF08393">
    <property type="entry name" value="DHC_N2"/>
    <property type="match status" value="1"/>
</dbReference>
<evidence type="ECO:0000259" key="2">
    <source>
        <dbReference type="Pfam" id="PF08393"/>
    </source>
</evidence>
<sequence length="69" mass="8069">RYLEKKRLLFPRFFFVSDPALLEILGQASDSHTIQAHLLGVFDNVKTVTFDEKEYDKILAINSRENEQI</sequence>
<feature type="domain" description="Dynein heavy chain linker" evidence="2">
    <location>
        <begin position="2"/>
        <end position="69"/>
    </location>
</feature>
<dbReference type="PhylomeDB" id="A7T7J2"/>